<comment type="catalytic activity">
    <reaction evidence="11">
        <text>a 5,6-dihydrouridine in tRNA + NAD(+) = a uridine in tRNA + NADH + H(+)</text>
        <dbReference type="Rhea" id="RHEA:54452"/>
        <dbReference type="Rhea" id="RHEA-COMP:13339"/>
        <dbReference type="Rhea" id="RHEA-COMP:13887"/>
        <dbReference type="ChEBI" id="CHEBI:15378"/>
        <dbReference type="ChEBI" id="CHEBI:57540"/>
        <dbReference type="ChEBI" id="CHEBI:57945"/>
        <dbReference type="ChEBI" id="CHEBI:65315"/>
        <dbReference type="ChEBI" id="CHEBI:74443"/>
    </reaction>
</comment>
<evidence type="ECO:0000313" key="16">
    <source>
        <dbReference type="EMBL" id="KKR12958.1"/>
    </source>
</evidence>
<evidence type="ECO:0000256" key="12">
    <source>
        <dbReference type="PIRNR" id="PIRNR006621"/>
    </source>
</evidence>
<keyword evidence="7" id="KW-0521">NADP</keyword>
<dbReference type="PIRSF" id="PIRSF006621">
    <property type="entry name" value="Dus"/>
    <property type="match status" value="1"/>
</dbReference>
<protein>
    <recommendedName>
        <fullName evidence="12">tRNA-dihydrouridine synthase</fullName>
        <ecNumber evidence="12">1.3.1.-</ecNumber>
    </recommendedName>
</protein>
<feature type="domain" description="DUS-like FMN-binding" evidence="15">
    <location>
        <begin position="17"/>
        <end position="327"/>
    </location>
</feature>
<dbReference type="PANTHER" id="PTHR11082">
    <property type="entry name" value="TRNA-DIHYDROURIDINE SYNTHASE"/>
    <property type="match status" value="1"/>
</dbReference>
<keyword evidence="14" id="KW-0547">Nucleotide-binding</keyword>
<accession>A0A0G0NBS8</accession>
<dbReference type="Pfam" id="PF01207">
    <property type="entry name" value="Dus"/>
    <property type="match status" value="1"/>
</dbReference>
<dbReference type="PATRIC" id="fig|1619013.3.peg.519"/>
<evidence type="ECO:0000256" key="1">
    <source>
        <dbReference type="ARBA" id="ARBA00001917"/>
    </source>
</evidence>
<evidence type="ECO:0000256" key="9">
    <source>
        <dbReference type="ARBA" id="ARBA00023002"/>
    </source>
</evidence>
<dbReference type="InterPro" id="IPR013785">
    <property type="entry name" value="Aldolase_TIM"/>
</dbReference>
<comment type="function">
    <text evidence="2 12">Catalyzes the synthesis of 5,6-dihydrouridine (D), a modified base found in the D-loop of most tRNAs, via the reduction of the C5-C6 double bond in target uridines.</text>
</comment>
<dbReference type="SUPFAM" id="SSF51395">
    <property type="entry name" value="FMN-linked oxidoreductases"/>
    <property type="match status" value="1"/>
</dbReference>
<sequence length="332" mass="37389">MINYGFWKKLKKPIFALAPMAGVTDAAFRFMIAKYGKPDVMWTEFVACDGLCSQGKDALLRDLQYDKKERPIVAQVFGATPEHFYQTALLMQELGFDGIDINMGCPDKNIQKQNAGAKLIQSPKLAQAIITETKRGAGKLPVSVKTRIGYTKNTLDEWLPYILETEPAAITIHGRTKKEMSDVPAHWDVIAHGVALTEQYYGGKDRPFVLGNGDVQTLEEAFDKVRQYGVDGVMVGRGMFGNPWFFADKDKAKKRGSVVTTEILLQEKIAALLEHTELFEQFFGMGNRFDVMKKHYKAYIHGFDGARELRAKLMASRDKNDVTNTLRKEGYL</sequence>
<comment type="similarity">
    <text evidence="12">Belongs to the dus family.</text>
</comment>
<evidence type="ECO:0000256" key="13">
    <source>
        <dbReference type="PIRSR" id="PIRSR006621-1"/>
    </source>
</evidence>
<reference evidence="16 17" key="1">
    <citation type="journal article" date="2015" name="Nature">
        <title>rRNA introns, odd ribosomes, and small enigmatic genomes across a large radiation of phyla.</title>
        <authorList>
            <person name="Brown C.T."/>
            <person name="Hug L.A."/>
            <person name="Thomas B.C."/>
            <person name="Sharon I."/>
            <person name="Castelle C.J."/>
            <person name="Singh A."/>
            <person name="Wilkins M.J."/>
            <person name="Williams K.H."/>
            <person name="Banfield J.F."/>
        </authorList>
    </citation>
    <scope>NUCLEOTIDE SEQUENCE [LARGE SCALE GENOMIC DNA]</scope>
</reference>
<dbReference type="GO" id="GO:0017150">
    <property type="term" value="F:tRNA dihydrouridine synthase activity"/>
    <property type="evidence" value="ECO:0007669"/>
    <property type="project" value="InterPro"/>
</dbReference>
<dbReference type="EMBL" id="LBWR01000001">
    <property type="protein sequence ID" value="KKR12958.1"/>
    <property type="molecule type" value="Genomic_DNA"/>
</dbReference>
<evidence type="ECO:0000256" key="14">
    <source>
        <dbReference type="PIRSR" id="PIRSR006621-2"/>
    </source>
</evidence>
<dbReference type="InterPro" id="IPR018517">
    <property type="entry name" value="tRNA_hU_synthase_CS"/>
</dbReference>
<dbReference type="PANTHER" id="PTHR11082:SF25">
    <property type="entry name" value="DUS-LIKE FMN-BINDING DOMAIN-CONTAINING PROTEIN"/>
    <property type="match status" value="1"/>
</dbReference>
<feature type="binding site" evidence="14">
    <location>
        <position position="145"/>
    </location>
    <ligand>
        <name>FMN</name>
        <dbReference type="ChEBI" id="CHEBI:58210"/>
    </ligand>
</feature>
<evidence type="ECO:0000256" key="2">
    <source>
        <dbReference type="ARBA" id="ARBA00002790"/>
    </source>
</evidence>
<keyword evidence="9 12" id="KW-0560">Oxidoreductase</keyword>
<feature type="active site" description="Proton donor" evidence="13">
    <location>
        <position position="105"/>
    </location>
</feature>
<dbReference type="InterPro" id="IPR001269">
    <property type="entry name" value="DUS_fam"/>
</dbReference>
<evidence type="ECO:0000256" key="5">
    <source>
        <dbReference type="ARBA" id="ARBA00022643"/>
    </source>
</evidence>
<proteinExistence type="inferred from homology"/>
<dbReference type="CDD" id="cd02801">
    <property type="entry name" value="DUS_like_FMN"/>
    <property type="match status" value="1"/>
</dbReference>
<gene>
    <name evidence="16" type="ORF">UT41_C0001G0502</name>
</gene>
<feature type="binding site" evidence="14">
    <location>
        <begin position="19"/>
        <end position="21"/>
    </location>
    <ligand>
        <name>FMN</name>
        <dbReference type="ChEBI" id="CHEBI:58210"/>
    </ligand>
</feature>
<organism evidence="16 17">
    <name type="scientific">Candidatus Wolfebacteria bacterium GW2011_GWC2_39_22</name>
    <dbReference type="NCBI Taxonomy" id="1619013"/>
    <lineage>
        <taxon>Bacteria</taxon>
        <taxon>Candidatus Wolfeibacteriota</taxon>
    </lineage>
</organism>
<comment type="catalytic activity">
    <reaction evidence="10">
        <text>a 5,6-dihydrouridine in tRNA + NADP(+) = a uridine in tRNA + NADPH + H(+)</text>
        <dbReference type="Rhea" id="RHEA:23624"/>
        <dbReference type="Rhea" id="RHEA-COMP:13339"/>
        <dbReference type="Rhea" id="RHEA-COMP:13887"/>
        <dbReference type="ChEBI" id="CHEBI:15378"/>
        <dbReference type="ChEBI" id="CHEBI:57783"/>
        <dbReference type="ChEBI" id="CHEBI:58349"/>
        <dbReference type="ChEBI" id="CHEBI:65315"/>
        <dbReference type="ChEBI" id="CHEBI:74443"/>
    </reaction>
</comment>
<comment type="caution">
    <text evidence="16">The sequence shown here is derived from an EMBL/GenBank/DDBJ whole genome shotgun (WGS) entry which is preliminary data.</text>
</comment>
<evidence type="ECO:0000256" key="8">
    <source>
        <dbReference type="ARBA" id="ARBA00022884"/>
    </source>
</evidence>
<dbReference type="GO" id="GO:0050660">
    <property type="term" value="F:flavin adenine dinucleotide binding"/>
    <property type="evidence" value="ECO:0007669"/>
    <property type="project" value="InterPro"/>
</dbReference>
<keyword evidence="4 12" id="KW-0285">Flavoprotein</keyword>
<feature type="binding site" evidence="14">
    <location>
        <position position="75"/>
    </location>
    <ligand>
        <name>FMN</name>
        <dbReference type="ChEBI" id="CHEBI:58210"/>
    </ligand>
</feature>
<comment type="cofactor">
    <cofactor evidence="1 12 14">
        <name>FMN</name>
        <dbReference type="ChEBI" id="CHEBI:58210"/>
    </cofactor>
</comment>
<evidence type="ECO:0000313" key="17">
    <source>
        <dbReference type="Proteomes" id="UP000034665"/>
    </source>
</evidence>
<evidence type="ECO:0000256" key="3">
    <source>
        <dbReference type="ARBA" id="ARBA00022555"/>
    </source>
</evidence>
<dbReference type="InterPro" id="IPR024036">
    <property type="entry name" value="tRNA-dHydroUridine_Synthase_C"/>
</dbReference>
<feature type="binding site" evidence="14">
    <location>
        <begin position="236"/>
        <end position="237"/>
    </location>
    <ligand>
        <name>FMN</name>
        <dbReference type="ChEBI" id="CHEBI:58210"/>
    </ligand>
</feature>
<name>A0A0G0NBS8_9BACT</name>
<dbReference type="Gene3D" id="3.20.20.70">
    <property type="entry name" value="Aldolase class I"/>
    <property type="match status" value="1"/>
</dbReference>
<keyword evidence="5 12" id="KW-0288">FMN</keyword>
<feature type="binding site" evidence="14">
    <location>
        <position position="173"/>
    </location>
    <ligand>
        <name>FMN</name>
        <dbReference type="ChEBI" id="CHEBI:58210"/>
    </ligand>
</feature>
<evidence type="ECO:0000256" key="10">
    <source>
        <dbReference type="ARBA" id="ARBA00048205"/>
    </source>
</evidence>
<dbReference type="GO" id="GO:0000049">
    <property type="term" value="F:tRNA binding"/>
    <property type="evidence" value="ECO:0007669"/>
    <property type="project" value="UniProtKB-KW"/>
</dbReference>
<keyword evidence="8" id="KW-0694">RNA-binding</keyword>
<evidence type="ECO:0000256" key="7">
    <source>
        <dbReference type="ARBA" id="ARBA00022857"/>
    </source>
</evidence>
<dbReference type="Proteomes" id="UP000034665">
    <property type="component" value="Unassembled WGS sequence"/>
</dbReference>
<evidence type="ECO:0000259" key="15">
    <source>
        <dbReference type="Pfam" id="PF01207"/>
    </source>
</evidence>
<keyword evidence="6 12" id="KW-0819">tRNA processing</keyword>
<keyword evidence="3" id="KW-0820">tRNA-binding</keyword>
<dbReference type="Gene3D" id="1.10.1200.80">
    <property type="entry name" value="Putative flavin oxidoreducatase, domain 2"/>
    <property type="match status" value="1"/>
</dbReference>
<evidence type="ECO:0000256" key="6">
    <source>
        <dbReference type="ARBA" id="ARBA00022694"/>
    </source>
</evidence>
<dbReference type="InterPro" id="IPR035587">
    <property type="entry name" value="DUS-like_FMN-bd"/>
</dbReference>
<dbReference type="AlphaFoldDB" id="A0A0G0NBS8"/>
<dbReference type="EC" id="1.3.1.-" evidence="12"/>
<evidence type="ECO:0000256" key="4">
    <source>
        <dbReference type="ARBA" id="ARBA00022630"/>
    </source>
</evidence>
<dbReference type="STRING" id="1619013.UT41_C0001G0502"/>
<evidence type="ECO:0000256" key="11">
    <source>
        <dbReference type="ARBA" id="ARBA00048802"/>
    </source>
</evidence>
<dbReference type="PROSITE" id="PS01136">
    <property type="entry name" value="UPF0034"/>
    <property type="match status" value="1"/>
</dbReference>